<dbReference type="Gene3D" id="2.30.140.10">
    <property type="entry name" value="Spermidine synthase, tetramerisation domain"/>
    <property type="match status" value="1"/>
</dbReference>
<gene>
    <name evidence="6" type="ORF">ONZ51_g13530</name>
</gene>
<dbReference type="PROSITE" id="PS51006">
    <property type="entry name" value="PABS_2"/>
    <property type="match status" value="1"/>
</dbReference>
<comment type="caution">
    <text evidence="6">The sequence shown here is derived from an EMBL/GenBank/DDBJ whole genome shotgun (WGS) entry which is preliminary data.</text>
</comment>
<comment type="similarity">
    <text evidence="1">Belongs to the spermidine/spermine synthase family.</text>
</comment>
<dbReference type="PANTHER" id="PTHR11558">
    <property type="entry name" value="SPERMIDINE/SPERMINE SYNTHASE"/>
    <property type="match status" value="1"/>
</dbReference>
<proteinExistence type="inferred from homology"/>
<feature type="compositionally biased region" description="Low complexity" evidence="4">
    <location>
        <begin position="126"/>
        <end position="141"/>
    </location>
</feature>
<evidence type="ECO:0000313" key="6">
    <source>
        <dbReference type="EMBL" id="KAJ8453554.1"/>
    </source>
</evidence>
<evidence type="ECO:0000259" key="5">
    <source>
        <dbReference type="PROSITE" id="PS51006"/>
    </source>
</evidence>
<dbReference type="Pfam" id="PF01564">
    <property type="entry name" value="Spermine_synth"/>
    <property type="match status" value="1"/>
</dbReference>
<dbReference type="InterPro" id="IPR037163">
    <property type="entry name" value="Spermidine_synt_N_sf"/>
</dbReference>
<evidence type="ECO:0000256" key="4">
    <source>
        <dbReference type="SAM" id="MobiDB-lite"/>
    </source>
</evidence>
<keyword evidence="3" id="KW-0620">Polyamine biosynthesis</keyword>
<accession>A0AAD7X421</accession>
<dbReference type="Pfam" id="PF17284">
    <property type="entry name" value="Spermine_synt_N"/>
    <property type="match status" value="1"/>
</dbReference>
<evidence type="ECO:0000256" key="2">
    <source>
        <dbReference type="ARBA" id="ARBA00022679"/>
    </source>
</evidence>
<comment type="caution">
    <text evidence="3">Lacks conserved residue(s) required for the propagation of feature annotation.</text>
</comment>
<dbReference type="InterPro" id="IPR029063">
    <property type="entry name" value="SAM-dependent_MTases_sf"/>
</dbReference>
<evidence type="ECO:0000256" key="3">
    <source>
        <dbReference type="PROSITE-ProRule" id="PRU00354"/>
    </source>
</evidence>
<feature type="region of interest" description="Disordered" evidence="4">
    <location>
        <begin position="126"/>
        <end position="147"/>
    </location>
</feature>
<sequence length="147" mass="16007">MAPLTHPSIKDGWFREISSQWPGQAMTLKVNRILHVEKSLYQDVLVFESETYGNVLVLDGVIQCTERDEFSYQEMIAHLPLASHPNPKKVLVIGGGDGGVVREVLKHDTVEQVVLCDIDEAVIPTPASPSSSATASSSSRITPPPTT</sequence>
<name>A0AAD7X421_9APHY</name>
<dbReference type="InterPro" id="IPR001045">
    <property type="entry name" value="Spermi_synthase"/>
</dbReference>
<dbReference type="InterPro" id="IPR030373">
    <property type="entry name" value="PABS_CS"/>
</dbReference>
<evidence type="ECO:0000313" key="7">
    <source>
        <dbReference type="Proteomes" id="UP001215151"/>
    </source>
</evidence>
<keyword evidence="2 3" id="KW-0808">Transferase</keyword>
<dbReference type="GO" id="GO:0004766">
    <property type="term" value="F:spermidine synthase activity"/>
    <property type="evidence" value="ECO:0007669"/>
    <property type="project" value="TreeGrafter"/>
</dbReference>
<feature type="domain" description="PABS" evidence="5">
    <location>
        <begin position="11"/>
        <end position="147"/>
    </location>
</feature>
<dbReference type="InterPro" id="IPR030374">
    <property type="entry name" value="PABS"/>
</dbReference>
<dbReference type="Gene3D" id="3.40.50.150">
    <property type="entry name" value="Vaccinia Virus protein VP39"/>
    <property type="match status" value="1"/>
</dbReference>
<evidence type="ECO:0000256" key="1">
    <source>
        <dbReference type="ARBA" id="ARBA00007867"/>
    </source>
</evidence>
<dbReference type="GO" id="GO:0008295">
    <property type="term" value="P:spermidine biosynthetic process"/>
    <property type="evidence" value="ECO:0007669"/>
    <property type="project" value="TreeGrafter"/>
</dbReference>
<organism evidence="6 7">
    <name type="scientific">Trametes cubensis</name>
    <dbReference type="NCBI Taxonomy" id="1111947"/>
    <lineage>
        <taxon>Eukaryota</taxon>
        <taxon>Fungi</taxon>
        <taxon>Dikarya</taxon>
        <taxon>Basidiomycota</taxon>
        <taxon>Agaricomycotina</taxon>
        <taxon>Agaricomycetes</taxon>
        <taxon>Polyporales</taxon>
        <taxon>Polyporaceae</taxon>
        <taxon>Trametes</taxon>
    </lineage>
</organism>
<dbReference type="AlphaFoldDB" id="A0AAD7X421"/>
<dbReference type="PANTHER" id="PTHR11558:SF11">
    <property type="entry name" value="SPERMIDINE SYNTHASE"/>
    <property type="match status" value="1"/>
</dbReference>
<dbReference type="FunFam" id="2.30.140.10:FF:000001">
    <property type="entry name" value="SPE3p Spermidine synthase"/>
    <property type="match status" value="1"/>
</dbReference>
<dbReference type="EMBL" id="JAPEVG010001262">
    <property type="protein sequence ID" value="KAJ8453554.1"/>
    <property type="molecule type" value="Genomic_DNA"/>
</dbReference>
<reference evidence="6" key="1">
    <citation type="submission" date="2022-11" db="EMBL/GenBank/DDBJ databases">
        <title>Genome Sequence of Cubamyces cubensis.</title>
        <authorList>
            <person name="Buettner E."/>
        </authorList>
    </citation>
    <scope>NUCLEOTIDE SEQUENCE</scope>
    <source>
        <strain evidence="6">MPL-01</strain>
    </source>
</reference>
<keyword evidence="7" id="KW-1185">Reference proteome</keyword>
<protein>
    <recommendedName>
        <fullName evidence="5">PABS domain-containing protein</fullName>
    </recommendedName>
</protein>
<dbReference type="SUPFAM" id="SSF53335">
    <property type="entry name" value="S-adenosyl-L-methionine-dependent methyltransferases"/>
    <property type="match status" value="1"/>
</dbReference>
<dbReference type="PROSITE" id="PS01330">
    <property type="entry name" value="PABS_1"/>
    <property type="match status" value="1"/>
</dbReference>
<dbReference type="Proteomes" id="UP001215151">
    <property type="component" value="Unassembled WGS sequence"/>
</dbReference>
<dbReference type="InterPro" id="IPR035246">
    <property type="entry name" value="Spermidine_synt_N"/>
</dbReference>
<dbReference type="GO" id="GO:0005829">
    <property type="term" value="C:cytosol"/>
    <property type="evidence" value="ECO:0007669"/>
    <property type="project" value="TreeGrafter"/>
</dbReference>